<evidence type="ECO:0000256" key="2">
    <source>
        <dbReference type="ARBA" id="ARBA00022475"/>
    </source>
</evidence>
<organism evidence="7 8">
    <name type="scientific">Cudoniella acicularis</name>
    <dbReference type="NCBI Taxonomy" id="354080"/>
    <lineage>
        <taxon>Eukaryota</taxon>
        <taxon>Fungi</taxon>
        <taxon>Dikarya</taxon>
        <taxon>Ascomycota</taxon>
        <taxon>Pezizomycotina</taxon>
        <taxon>Leotiomycetes</taxon>
        <taxon>Helotiales</taxon>
        <taxon>Tricladiaceae</taxon>
        <taxon>Cudoniella</taxon>
    </lineage>
</organism>
<keyword evidence="2" id="KW-1003">Cell membrane</keyword>
<dbReference type="InterPro" id="IPR029044">
    <property type="entry name" value="Nucleotide-diphossugar_trans"/>
</dbReference>
<evidence type="ECO:0000313" key="7">
    <source>
        <dbReference type="EMBL" id="KAF4625956.1"/>
    </source>
</evidence>
<dbReference type="PANTHER" id="PTHR22913">
    <property type="entry name" value="HYALURONAN SYNTHASE"/>
    <property type="match status" value="1"/>
</dbReference>
<dbReference type="GO" id="GO:0085029">
    <property type="term" value="P:extracellular matrix assembly"/>
    <property type="evidence" value="ECO:0007669"/>
    <property type="project" value="TreeGrafter"/>
</dbReference>
<keyword evidence="6" id="KW-1133">Transmembrane helix</keyword>
<keyword evidence="4" id="KW-0808">Transferase</keyword>
<dbReference type="EMBL" id="JAAMPI010001256">
    <property type="protein sequence ID" value="KAF4625956.1"/>
    <property type="molecule type" value="Genomic_DNA"/>
</dbReference>
<name>A0A8H4RC99_9HELO</name>
<dbReference type="Pfam" id="PF03142">
    <property type="entry name" value="Chitin_synth_2"/>
    <property type="match status" value="1"/>
</dbReference>
<dbReference type="PANTHER" id="PTHR22913:SF12">
    <property type="entry name" value="MANNURONAN SYNTHASE"/>
    <property type="match status" value="1"/>
</dbReference>
<feature type="transmembrane region" description="Helical" evidence="6">
    <location>
        <begin position="441"/>
        <end position="463"/>
    </location>
</feature>
<dbReference type="SUPFAM" id="SSF53448">
    <property type="entry name" value="Nucleotide-diphospho-sugar transferases"/>
    <property type="match status" value="1"/>
</dbReference>
<evidence type="ECO:0000256" key="3">
    <source>
        <dbReference type="ARBA" id="ARBA00022676"/>
    </source>
</evidence>
<gene>
    <name evidence="7" type="ORF">G7Y89_g12207</name>
</gene>
<dbReference type="GO" id="GO:0030213">
    <property type="term" value="P:hyaluronan biosynthetic process"/>
    <property type="evidence" value="ECO:0007669"/>
    <property type="project" value="TreeGrafter"/>
</dbReference>
<evidence type="ECO:0000256" key="6">
    <source>
        <dbReference type="SAM" id="Phobius"/>
    </source>
</evidence>
<keyword evidence="6" id="KW-0812">Transmembrane</keyword>
<keyword evidence="5 6" id="KW-0472">Membrane</keyword>
<reference evidence="7 8" key="1">
    <citation type="submission" date="2020-03" db="EMBL/GenBank/DDBJ databases">
        <title>Draft Genome Sequence of Cudoniella acicularis.</title>
        <authorList>
            <person name="Buettner E."/>
            <person name="Kellner H."/>
        </authorList>
    </citation>
    <scope>NUCLEOTIDE SEQUENCE [LARGE SCALE GENOMIC DNA]</scope>
    <source>
        <strain evidence="7 8">DSM 108380</strain>
    </source>
</reference>
<dbReference type="OrthoDB" id="9876900at2759"/>
<comment type="subcellular location">
    <subcellularLocation>
        <location evidence="1">Cell membrane</location>
    </subcellularLocation>
</comment>
<keyword evidence="8" id="KW-1185">Reference proteome</keyword>
<feature type="transmembrane region" description="Helical" evidence="6">
    <location>
        <begin position="483"/>
        <end position="505"/>
    </location>
</feature>
<feature type="transmembrane region" description="Helical" evidence="6">
    <location>
        <begin position="398"/>
        <end position="420"/>
    </location>
</feature>
<comment type="caution">
    <text evidence="7">The sequence shown here is derived from an EMBL/GenBank/DDBJ whole genome shotgun (WGS) entry which is preliminary data.</text>
</comment>
<dbReference type="AlphaFoldDB" id="A0A8H4RC99"/>
<protein>
    <recommendedName>
        <fullName evidence="9">Chitin synthase</fullName>
    </recommendedName>
</protein>
<evidence type="ECO:0008006" key="9">
    <source>
        <dbReference type="Google" id="ProtNLM"/>
    </source>
</evidence>
<evidence type="ECO:0000256" key="1">
    <source>
        <dbReference type="ARBA" id="ARBA00004236"/>
    </source>
</evidence>
<accession>A0A8H4RC99</accession>
<proteinExistence type="predicted"/>
<evidence type="ECO:0000256" key="5">
    <source>
        <dbReference type="ARBA" id="ARBA00023136"/>
    </source>
</evidence>
<evidence type="ECO:0000256" key="4">
    <source>
        <dbReference type="ARBA" id="ARBA00022679"/>
    </source>
</evidence>
<dbReference type="GO" id="GO:0005886">
    <property type="term" value="C:plasma membrane"/>
    <property type="evidence" value="ECO:0007669"/>
    <property type="project" value="UniProtKB-SubCell"/>
</dbReference>
<sequence length="726" mass="81058">MMLVGIDGDSAEDMEMVRIAEEVFPNTLAKIHIEEPYGPLAVRIAQSYIDRKLEDEKGVEFKPRGVCVDPDAIPGELLEESRKFACRMVFEKAVKTLRDHGATKISNKGPLPAICLYQPHLCKKDIMFTNMVFCLALGHANDIEYLWTSDSDTWVYPETLYHTIGCMSTDPLIGGSCSALSIHNGGESLIAGLGAAAYWTELAITRGQTGAVDSVDCQPGPCAAFRLVALEPILLKWYTQTSIGIKTVRAPNCLPSREHKLTVAQVVNEDRHLTTNLLLSGWKVTFNTQTLASTDTPTTLLRWLLQQVRWARATHIETFQYPKVYAIHGAILFVTAMRRFYGPLIIGVFTIRYVLTGYTVHTYSLTDLVGRIVLCTVYNRLLNKDNVNGIGYLICSQIFYQLPLPGIMFWSVVTALEGGWGTRMRNQSETRKGRRAGFENLWSTTAVVLWMGFVAAAMARFIACRIAPDLLVQLMLVSSSVTVVSLYYALLGFIADDIVFSVVYVEPKGQSRCPARWSLHYLATRKYNSTGGGVGGCDTQVLTPSLKIICNGLEYLPHDRKDPATTTKHLSSEIERSKGVLEKKWQHLLEETKKQCEKKRGGLEDPGQHQSKRKALLQSLALLKPLFSDARQKQGDHSSALQYFTFSTGTDNAYNQAIKSLYVIGFVVGHGKVYKIEQWQRARLKILTKDTQGNIRDEFSHILTGVGQLDGDKGIQMCDMVNEAWE</sequence>
<evidence type="ECO:0000313" key="8">
    <source>
        <dbReference type="Proteomes" id="UP000566819"/>
    </source>
</evidence>
<keyword evidence="3" id="KW-0328">Glycosyltransferase</keyword>
<dbReference type="GO" id="GO:0050501">
    <property type="term" value="F:hyaluronan synthase activity"/>
    <property type="evidence" value="ECO:0007669"/>
    <property type="project" value="TreeGrafter"/>
</dbReference>
<dbReference type="Proteomes" id="UP000566819">
    <property type="component" value="Unassembled WGS sequence"/>
</dbReference>